<evidence type="ECO:0000256" key="2">
    <source>
        <dbReference type="ARBA" id="ARBA00008873"/>
    </source>
</evidence>
<dbReference type="Pfam" id="PF16916">
    <property type="entry name" value="ZT_dimer"/>
    <property type="match status" value="1"/>
</dbReference>
<feature type="transmembrane region" description="Helical" evidence="9">
    <location>
        <begin position="20"/>
        <end position="39"/>
    </location>
</feature>
<dbReference type="Pfam" id="PF01545">
    <property type="entry name" value="Cation_efflux"/>
    <property type="match status" value="1"/>
</dbReference>
<keyword evidence="4 9" id="KW-0812">Transmembrane</keyword>
<evidence type="ECO:0000313" key="12">
    <source>
        <dbReference type="EMBL" id="PWG18463.1"/>
    </source>
</evidence>
<dbReference type="InterPro" id="IPR036837">
    <property type="entry name" value="Cation_efflux_CTD_sf"/>
</dbReference>
<evidence type="ECO:0000259" key="11">
    <source>
        <dbReference type="Pfam" id="PF16916"/>
    </source>
</evidence>
<evidence type="ECO:0000256" key="1">
    <source>
        <dbReference type="ARBA" id="ARBA00004141"/>
    </source>
</evidence>
<dbReference type="OrthoDB" id="9809646at2"/>
<feature type="transmembrane region" description="Helical" evidence="9">
    <location>
        <begin position="45"/>
        <end position="65"/>
    </location>
</feature>
<name>A0A2V1P7G5_9RHOB</name>
<evidence type="ECO:0000313" key="13">
    <source>
        <dbReference type="Proteomes" id="UP000245293"/>
    </source>
</evidence>
<keyword evidence="5" id="KW-0862">Zinc</keyword>
<proteinExistence type="inferred from homology"/>
<keyword evidence="5" id="KW-0864">Zinc transport</keyword>
<gene>
    <name evidence="12" type="ORF">DFK10_00610</name>
</gene>
<sequence length="304" mass="32643">MAHAHHHHHIDPEAGDRRVALAIGVNIALTVAQIIGGLLSGSLALIADAVHNLSDAVSLIIAFAARRIARRPADPHMSFGYGRAEVVAALINYTSLILIGLYLAYEAVWRFFDPSPIGGWIVVIVAGIALLVDAITALLTWSMAKDSVNIRAAFLHNLADAAGSVAVIVSGVLILLFDWWIVDPIITLGIAAYILWMALSEMPAVIRTLMLASPATLSPKEVHEAVQEVAGVKTVHNAQLWEMQEHRPAFLAHVVIQKGEWGEADAIKAQIKTVLEARFGIAHSVLELECAVHACDDAPDFGNA</sequence>
<feature type="transmembrane region" description="Helical" evidence="9">
    <location>
        <begin position="153"/>
        <end position="175"/>
    </location>
</feature>
<dbReference type="EMBL" id="QETF01000001">
    <property type="protein sequence ID" value="PWG18463.1"/>
    <property type="molecule type" value="Genomic_DNA"/>
</dbReference>
<dbReference type="InterPro" id="IPR050681">
    <property type="entry name" value="CDF/SLC30A"/>
</dbReference>
<protein>
    <submittedName>
        <fullName evidence="12">Cation transporter</fullName>
    </submittedName>
</protein>
<dbReference type="Gene3D" id="1.20.1510.10">
    <property type="entry name" value="Cation efflux protein transmembrane domain"/>
    <property type="match status" value="1"/>
</dbReference>
<dbReference type="RefSeq" id="WP_109385531.1">
    <property type="nucleotide sequence ID" value="NZ_QETF01000001.1"/>
</dbReference>
<dbReference type="SUPFAM" id="SSF161111">
    <property type="entry name" value="Cation efflux protein transmembrane domain-like"/>
    <property type="match status" value="1"/>
</dbReference>
<reference evidence="13" key="1">
    <citation type="submission" date="2018-05" db="EMBL/GenBank/DDBJ databases">
        <authorList>
            <person name="Du Z."/>
            <person name="Wang X."/>
        </authorList>
    </citation>
    <scope>NUCLEOTIDE SEQUENCE [LARGE SCALE GENOMIC DNA]</scope>
    <source>
        <strain evidence="13">WDS4C29</strain>
    </source>
</reference>
<dbReference type="PANTHER" id="PTHR11562">
    <property type="entry name" value="CATION EFFLUX PROTEIN/ ZINC TRANSPORTER"/>
    <property type="match status" value="1"/>
</dbReference>
<dbReference type="GO" id="GO:0005886">
    <property type="term" value="C:plasma membrane"/>
    <property type="evidence" value="ECO:0007669"/>
    <property type="project" value="TreeGrafter"/>
</dbReference>
<evidence type="ECO:0000259" key="10">
    <source>
        <dbReference type="Pfam" id="PF01545"/>
    </source>
</evidence>
<dbReference type="PANTHER" id="PTHR11562:SF17">
    <property type="entry name" value="RE54080P-RELATED"/>
    <property type="match status" value="1"/>
</dbReference>
<dbReference type="NCBIfam" id="TIGR01297">
    <property type="entry name" value="CDF"/>
    <property type="match status" value="1"/>
</dbReference>
<feature type="transmembrane region" description="Helical" evidence="9">
    <location>
        <begin position="117"/>
        <end position="141"/>
    </location>
</feature>
<dbReference type="Proteomes" id="UP000245293">
    <property type="component" value="Unassembled WGS sequence"/>
</dbReference>
<dbReference type="AlphaFoldDB" id="A0A2V1P7G5"/>
<keyword evidence="3" id="KW-0813">Transport</keyword>
<feature type="domain" description="Cation efflux protein cytoplasmic" evidence="11">
    <location>
        <begin position="220"/>
        <end position="286"/>
    </location>
</feature>
<comment type="similarity">
    <text evidence="2">Belongs to the cation diffusion facilitator (CDF) transporter (TC 2.A.4) family. SLC30A subfamily.</text>
</comment>
<dbReference type="InterPro" id="IPR002524">
    <property type="entry name" value="Cation_efflux"/>
</dbReference>
<accession>A0A2V1P7G5</accession>
<evidence type="ECO:0000256" key="6">
    <source>
        <dbReference type="ARBA" id="ARBA00022989"/>
    </source>
</evidence>
<evidence type="ECO:0000256" key="8">
    <source>
        <dbReference type="ARBA" id="ARBA00023136"/>
    </source>
</evidence>
<keyword evidence="8 9" id="KW-0472">Membrane</keyword>
<comment type="caution">
    <text evidence="12">The sequence shown here is derived from an EMBL/GenBank/DDBJ whole genome shotgun (WGS) entry which is preliminary data.</text>
</comment>
<keyword evidence="13" id="KW-1185">Reference proteome</keyword>
<keyword evidence="6 9" id="KW-1133">Transmembrane helix</keyword>
<evidence type="ECO:0000256" key="5">
    <source>
        <dbReference type="ARBA" id="ARBA00022906"/>
    </source>
</evidence>
<feature type="transmembrane region" description="Helical" evidence="9">
    <location>
        <begin position="181"/>
        <end position="199"/>
    </location>
</feature>
<evidence type="ECO:0000256" key="3">
    <source>
        <dbReference type="ARBA" id="ARBA00022448"/>
    </source>
</evidence>
<dbReference type="SUPFAM" id="SSF160240">
    <property type="entry name" value="Cation efflux protein cytoplasmic domain-like"/>
    <property type="match status" value="1"/>
</dbReference>
<organism evidence="12 13">
    <name type="scientific">Salibaculum griseiflavum</name>
    <dbReference type="NCBI Taxonomy" id="1914409"/>
    <lineage>
        <taxon>Bacteria</taxon>
        <taxon>Pseudomonadati</taxon>
        <taxon>Pseudomonadota</taxon>
        <taxon>Alphaproteobacteria</taxon>
        <taxon>Rhodobacterales</taxon>
        <taxon>Roseobacteraceae</taxon>
        <taxon>Salibaculum</taxon>
    </lineage>
</organism>
<dbReference type="InterPro" id="IPR027469">
    <property type="entry name" value="Cation_efflux_TMD_sf"/>
</dbReference>
<dbReference type="InterPro" id="IPR027470">
    <property type="entry name" value="Cation_efflux_CTD"/>
</dbReference>
<dbReference type="GO" id="GO:0005385">
    <property type="term" value="F:zinc ion transmembrane transporter activity"/>
    <property type="evidence" value="ECO:0007669"/>
    <property type="project" value="TreeGrafter"/>
</dbReference>
<comment type="subcellular location">
    <subcellularLocation>
        <location evidence="1">Membrane</location>
        <topology evidence="1">Multi-pass membrane protein</topology>
    </subcellularLocation>
</comment>
<evidence type="ECO:0000256" key="9">
    <source>
        <dbReference type="SAM" id="Phobius"/>
    </source>
</evidence>
<keyword evidence="7" id="KW-0406">Ion transport</keyword>
<evidence type="ECO:0000256" key="7">
    <source>
        <dbReference type="ARBA" id="ARBA00023065"/>
    </source>
</evidence>
<feature type="domain" description="Cation efflux protein transmembrane" evidence="10">
    <location>
        <begin position="20"/>
        <end position="210"/>
    </location>
</feature>
<evidence type="ECO:0000256" key="4">
    <source>
        <dbReference type="ARBA" id="ARBA00022692"/>
    </source>
</evidence>
<dbReference type="InterPro" id="IPR058533">
    <property type="entry name" value="Cation_efflux_TM"/>
</dbReference>
<feature type="transmembrane region" description="Helical" evidence="9">
    <location>
        <begin position="86"/>
        <end position="105"/>
    </location>
</feature>